<evidence type="ECO:0000256" key="1">
    <source>
        <dbReference type="ARBA" id="ARBA00004241"/>
    </source>
</evidence>
<evidence type="ECO:0000256" key="3">
    <source>
        <dbReference type="SAM" id="Phobius"/>
    </source>
</evidence>
<dbReference type="InterPro" id="IPR012902">
    <property type="entry name" value="N_methyl_site"/>
</dbReference>
<dbReference type="OrthoDB" id="2454081at2"/>
<proteinExistence type="predicted"/>
<feature type="transmembrane region" description="Helical" evidence="3">
    <location>
        <begin position="20"/>
        <end position="42"/>
    </location>
</feature>
<evidence type="ECO:0000313" key="5">
    <source>
        <dbReference type="Proteomes" id="UP000279911"/>
    </source>
</evidence>
<dbReference type="Gene3D" id="3.30.700.10">
    <property type="entry name" value="Glycoprotein, Type 4 Pilin"/>
    <property type="match status" value="1"/>
</dbReference>
<evidence type="ECO:0000313" key="4">
    <source>
        <dbReference type="EMBL" id="RSD23316.1"/>
    </source>
</evidence>
<keyword evidence="3" id="KW-0472">Membrane</keyword>
<comment type="caution">
    <text evidence="4">The sequence shown here is derived from an EMBL/GenBank/DDBJ whole genome shotgun (WGS) entry which is preliminary data.</text>
</comment>
<dbReference type="Proteomes" id="UP000279911">
    <property type="component" value="Unassembled WGS sequence"/>
</dbReference>
<dbReference type="RefSeq" id="WP_125481864.1">
    <property type="nucleotide sequence ID" value="NZ_RSFW01000027.1"/>
</dbReference>
<reference evidence="5" key="1">
    <citation type="submission" date="2018-12" db="EMBL/GenBank/DDBJ databases">
        <title>Bacillus chawlae sp. nov., Bacillus glennii sp. nov., and Bacillus saganii sp. nov. Isolated from the Vehicle Assembly Building at Kennedy Space Center where the Viking Spacecraft were Assembled.</title>
        <authorList>
            <person name="Seuylemezian A."/>
            <person name="Vaishampayan P."/>
        </authorList>
    </citation>
    <scope>NUCLEOTIDE SEQUENCE [LARGE SCALE GENOMIC DNA]</scope>
    <source>
        <strain evidence="5">DSM 13966</strain>
    </source>
</reference>
<dbReference type="Pfam" id="PF07963">
    <property type="entry name" value="N_methyl"/>
    <property type="match status" value="1"/>
</dbReference>
<dbReference type="InterPro" id="IPR045584">
    <property type="entry name" value="Pilin-like"/>
</dbReference>
<organism evidence="4 5">
    <name type="scientific">Mesobacillus subterraneus</name>
    <dbReference type="NCBI Taxonomy" id="285983"/>
    <lineage>
        <taxon>Bacteria</taxon>
        <taxon>Bacillati</taxon>
        <taxon>Bacillota</taxon>
        <taxon>Bacilli</taxon>
        <taxon>Bacillales</taxon>
        <taxon>Bacillaceae</taxon>
        <taxon>Mesobacillus</taxon>
    </lineage>
</organism>
<accession>A0A427TIU5</accession>
<dbReference type="SUPFAM" id="SSF54523">
    <property type="entry name" value="Pili subunits"/>
    <property type="match status" value="1"/>
</dbReference>
<comment type="subcellular location">
    <subcellularLocation>
        <location evidence="1">Cell surface</location>
    </subcellularLocation>
</comment>
<dbReference type="NCBIfam" id="TIGR02532">
    <property type="entry name" value="IV_pilin_GFxxxE"/>
    <property type="match status" value="1"/>
</dbReference>
<evidence type="ECO:0000256" key="2">
    <source>
        <dbReference type="ARBA" id="ARBA00023287"/>
    </source>
</evidence>
<dbReference type="GO" id="GO:0030420">
    <property type="term" value="P:establishment of competence for transformation"/>
    <property type="evidence" value="ECO:0007669"/>
    <property type="project" value="UniProtKB-KW"/>
</dbReference>
<gene>
    <name evidence="4" type="ORF">EJA10_20305</name>
</gene>
<keyword evidence="3" id="KW-0812">Transmembrane</keyword>
<dbReference type="PROSITE" id="PS00409">
    <property type="entry name" value="PROKAR_NTER_METHYL"/>
    <property type="match status" value="1"/>
</dbReference>
<keyword evidence="2" id="KW-0178">Competence</keyword>
<name>A0A427TIU5_9BACI</name>
<sequence length="154" mass="16433">MFKAIKKKLKDQRGLTLVELLAVVVILGIIAAIAVPSIGNIIEKSKTDAHKSTALQMINAARLAVTNNDSEVISFSDVTENNTTTKKATVKLSALESHGYIDNIVNPSDKSNGYNKETSLVVVTKGADGKLTYKVTLKPTTGSAYVDGKSPEDL</sequence>
<dbReference type="GO" id="GO:0009986">
    <property type="term" value="C:cell surface"/>
    <property type="evidence" value="ECO:0007669"/>
    <property type="project" value="UniProtKB-SubCell"/>
</dbReference>
<dbReference type="EMBL" id="RSFW01000027">
    <property type="protein sequence ID" value="RSD23316.1"/>
    <property type="molecule type" value="Genomic_DNA"/>
</dbReference>
<protein>
    <submittedName>
        <fullName evidence="4">Prepilin-type N-terminal cleavage/methylation domain-containing protein</fullName>
    </submittedName>
</protein>
<keyword evidence="3" id="KW-1133">Transmembrane helix</keyword>
<dbReference type="AlphaFoldDB" id="A0A427TIU5"/>